<gene>
    <name evidence="1" type="ORF">GCM10007966_08820</name>
</gene>
<evidence type="ECO:0000313" key="2">
    <source>
        <dbReference type="Proteomes" id="UP000630149"/>
    </source>
</evidence>
<keyword evidence="2" id="KW-1185">Reference proteome</keyword>
<dbReference type="RefSeq" id="WP_188668189.1">
    <property type="nucleotide sequence ID" value="NZ_BMOB01000003.1"/>
</dbReference>
<dbReference type="Proteomes" id="UP000630149">
    <property type="component" value="Unassembled WGS sequence"/>
</dbReference>
<name>A0A917JR44_9GAMM</name>
<sequence length="97" mass="11716">MKTLLLLEVTKDYIQLDQQANQRACSLIYFIDQFDYAMNAIDMDHEYDKWLRNIIYDFVLGIDYREKSVDDFSDIFNKAYCNSLLKYKIKNSFKNMK</sequence>
<organism evidence="1 2">
    <name type="scientific">Legionella impletisoli</name>
    <dbReference type="NCBI Taxonomy" id="343510"/>
    <lineage>
        <taxon>Bacteria</taxon>
        <taxon>Pseudomonadati</taxon>
        <taxon>Pseudomonadota</taxon>
        <taxon>Gammaproteobacteria</taxon>
        <taxon>Legionellales</taxon>
        <taxon>Legionellaceae</taxon>
        <taxon>Legionella</taxon>
    </lineage>
</organism>
<dbReference type="EMBL" id="BMOB01000003">
    <property type="protein sequence ID" value="GGI82465.1"/>
    <property type="molecule type" value="Genomic_DNA"/>
</dbReference>
<reference evidence="1" key="2">
    <citation type="submission" date="2020-09" db="EMBL/GenBank/DDBJ databases">
        <authorList>
            <person name="Sun Q."/>
            <person name="Ohkuma M."/>
        </authorList>
    </citation>
    <scope>NUCLEOTIDE SEQUENCE</scope>
    <source>
        <strain evidence="1">JCM 13919</strain>
    </source>
</reference>
<dbReference type="AlphaFoldDB" id="A0A917JR44"/>
<protein>
    <submittedName>
        <fullName evidence="1">Uncharacterized protein</fullName>
    </submittedName>
</protein>
<evidence type="ECO:0000313" key="1">
    <source>
        <dbReference type="EMBL" id="GGI82465.1"/>
    </source>
</evidence>
<proteinExistence type="predicted"/>
<reference evidence="1" key="1">
    <citation type="journal article" date="2014" name="Int. J. Syst. Evol. Microbiol.">
        <title>Complete genome sequence of Corynebacterium casei LMG S-19264T (=DSM 44701T), isolated from a smear-ripened cheese.</title>
        <authorList>
            <consortium name="US DOE Joint Genome Institute (JGI-PGF)"/>
            <person name="Walter F."/>
            <person name="Albersmeier A."/>
            <person name="Kalinowski J."/>
            <person name="Ruckert C."/>
        </authorList>
    </citation>
    <scope>NUCLEOTIDE SEQUENCE</scope>
    <source>
        <strain evidence="1">JCM 13919</strain>
    </source>
</reference>
<comment type="caution">
    <text evidence="1">The sequence shown here is derived from an EMBL/GenBank/DDBJ whole genome shotgun (WGS) entry which is preliminary data.</text>
</comment>
<accession>A0A917JR44</accession>